<proteinExistence type="inferred from homology"/>
<sequence>MRSLTLTPLLLASACALPEIHIEKRDKHNNGATNYFRRAIPGRLDKRQSTVETNIFNVLSWSSGGAYYANITVGTPPQPQTVILDTGSSDLYFDASSAQTCQLPEDNPNTCRGGTYDSSSSNTYKEVSAAPAFNTSFGDGSTAVGPYGSDVVGVGDVLVQPVQFGVANEVNSTTGYSIGLLGLGYSANEAVTSIENTYQNLPEVLKDAGIINSRLYSIYLNDERATSGSILFGGIDKSKYTGELATMNLLPPVYSGQVDGLIYQFITTITAANVTANGQTTNLWEGGSTDINAYSSDDTALPVLLDTGSTAFQIPQSYYAEYIAPAFPFVNSQGLCSCKYATSDYYLSLEFGNKVNIRVDASEFIVAYVDPETRRTQSDSNGEVCVFLIQPGQRSSRGFYIAGDAVLRSIYAVFDLDNGQVSIAQAKVNNTDAPDVVTVAAGPTGVAAAVSSGVETAAPNTWSIAPEVATSTLSYAVSTAGSTIGTATGNAAVPTIAQVEGAGSGGSGGGSGGSNTGSGSSSSSSAAAAGIVHGADFTGFWITSVWVACIGLGAALMM</sequence>
<evidence type="ECO:0000259" key="10">
    <source>
        <dbReference type="PROSITE" id="PS51767"/>
    </source>
</evidence>
<dbReference type="PRINTS" id="PR00792">
    <property type="entry name" value="PEPSIN"/>
</dbReference>
<comment type="similarity">
    <text evidence="1 7">Belongs to the peptidase A1 family.</text>
</comment>
<keyword evidence="2 7" id="KW-0645">Protease</keyword>
<dbReference type="Proteomes" id="UP000799537">
    <property type="component" value="Unassembled WGS sequence"/>
</dbReference>
<evidence type="ECO:0000256" key="6">
    <source>
        <dbReference type="PIRSR" id="PIRSR601461-1"/>
    </source>
</evidence>
<dbReference type="RefSeq" id="XP_033664227.1">
    <property type="nucleotide sequence ID" value="XM_033817913.1"/>
</dbReference>
<dbReference type="GeneID" id="54571185"/>
<feature type="domain" description="Peptidase A1" evidence="10">
    <location>
        <begin position="67"/>
        <end position="424"/>
    </location>
</feature>
<keyword evidence="12" id="KW-1185">Reference proteome</keyword>
<keyword evidence="8" id="KW-0472">Membrane</keyword>
<organism evidence="11 12">
    <name type="scientific">Zasmidium cellare ATCC 36951</name>
    <dbReference type="NCBI Taxonomy" id="1080233"/>
    <lineage>
        <taxon>Eukaryota</taxon>
        <taxon>Fungi</taxon>
        <taxon>Dikarya</taxon>
        <taxon>Ascomycota</taxon>
        <taxon>Pezizomycotina</taxon>
        <taxon>Dothideomycetes</taxon>
        <taxon>Dothideomycetidae</taxon>
        <taxon>Mycosphaerellales</taxon>
        <taxon>Mycosphaerellaceae</taxon>
        <taxon>Zasmidium</taxon>
    </lineage>
</organism>
<feature type="chain" id="PRO_5025355802" description="Peptidase A1 domain-containing protein" evidence="9">
    <location>
        <begin position="17"/>
        <end position="558"/>
    </location>
</feature>
<dbReference type="Gene3D" id="2.40.70.10">
    <property type="entry name" value="Acid Proteases"/>
    <property type="match status" value="2"/>
</dbReference>
<keyword evidence="4 7" id="KW-0064">Aspartyl protease</keyword>
<evidence type="ECO:0000256" key="7">
    <source>
        <dbReference type="RuleBase" id="RU000454"/>
    </source>
</evidence>
<evidence type="ECO:0000256" key="3">
    <source>
        <dbReference type="ARBA" id="ARBA00022729"/>
    </source>
</evidence>
<keyword evidence="8" id="KW-0812">Transmembrane</keyword>
<dbReference type="Pfam" id="PF00026">
    <property type="entry name" value="Asp"/>
    <property type="match status" value="1"/>
</dbReference>
<evidence type="ECO:0000313" key="11">
    <source>
        <dbReference type="EMBL" id="KAF2163338.1"/>
    </source>
</evidence>
<dbReference type="PROSITE" id="PS51767">
    <property type="entry name" value="PEPTIDASE_A1"/>
    <property type="match status" value="1"/>
</dbReference>
<evidence type="ECO:0000256" key="2">
    <source>
        <dbReference type="ARBA" id="ARBA00022670"/>
    </source>
</evidence>
<reference evidence="11" key="1">
    <citation type="journal article" date="2020" name="Stud. Mycol.">
        <title>101 Dothideomycetes genomes: a test case for predicting lifestyles and emergence of pathogens.</title>
        <authorList>
            <person name="Haridas S."/>
            <person name="Albert R."/>
            <person name="Binder M."/>
            <person name="Bloem J."/>
            <person name="Labutti K."/>
            <person name="Salamov A."/>
            <person name="Andreopoulos B."/>
            <person name="Baker S."/>
            <person name="Barry K."/>
            <person name="Bills G."/>
            <person name="Bluhm B."/>
            <person name="Cannon C."/>
            <person name="Castanera R."/>
            <person name="Culley D."/>
            <person name="Daum C."/>
            <person name="Ezra D."/>
            <person name="Gonzalez J."/>
            <person name="Henrissat B."/>
            <person name="Kuo A."/>
            <person name="Liang C."/>
            <person name="Lipzen A."/>
            <person name="Lutzoni F."/>
            <person name="Magnuson J."/>
            <person name="Mondo S."/>
            <person name="Nolan M."/>
            <person name="Ohm R."/>
            <person name="Pangilinan J."/>
            <person name="Park H.-J."/>
            <person name="Ramirez L."/>
            <person name="Alfaro M."/>
            <person name="Sun H."/>
            <person name="Tritt A."/>
            <person name="Yoshinaga Y."/>
            <person name="Zwiers L.-H."/>
            <person name="Turgeon B."/>
            <person name="Goodwin S."/>
            <person name="Spatafora J."/>
            <person name="Crous P."/>
            <person name="Grigoriev I."/>
        </authorList>
    </citation>
    <scope>NUCLEOTIDE SEQUENCE</scope>
    <source>
        <strain evidence="11">ATCC 36951</strain>
    </source>
</reference>
<feature type="signal peptide" evidence="9">
    <location>
        <begin position="1"/>
        <end position="16"/>
    </location>
</feature>
<evidence type="ECO:0000256" key="4">
    <source>
        <dbReference type="ARBA" id="ARBA00022750"/>
    </source>
</evidence>
<dbReference type="PROSITE" id="PS51257">
    <property type="entry name" value="PROKAR_LIPOPROTEIN"/>
    <property type="match status" value="1"/>
</dbReference>
<dbReference type="PROSITE" id="PS00141">
    <property type="entry name" value="ASP_PROTEASE"/>
    <property type="match status" value="2"/>
</dbReference>
<dbReference type="CDD" id="cd05474">
    <property type="entry name" value="SAP_like"/>
    <property type="match status" value="1"/>
</dbReference>
<dbReference type="GO" id="GO:0004190">
    <property type="term" value="F:aspartic-type endopeptidase activity"/>
    <property type="evidence" value="ECO:0007669"/>
    <property type="project" value="UniProtKB-KW"/>
</dbReference>
<evidence type="ECO:0000256" key="9">
    <source>
        <dbReference type="SAM" id="SignalP"/>
    </source>
</evidence>
<dbReference type="SUPFAM" id="SSF50630">
    <property type="entry name" value="Acid proteases"/>
    <property type="match status" value="1"/>
</dbReference>
<keyword evidence="5 7" id="KW-0378">Hydrolase</keyword>
<dbReference type="EMBL" id="ML993609">
    <property type="protein sequence ID" value="KAF2163338.1"/>
    <property type="molecule type" value="Genomic_DNA"/>
</dbReference>
<accession>A0A6A6CAS8</accession>
<protein>
    <recommendedName>
        <fullName evidence="10">Peptidase A1 domain-containing protein</fullName>
    </recommendedName>
</protein>
<evidence type="ECO:0000256" key="5">
    <source>
        <dbReference type="ARBA" id="ARBA00022801"/>
    </source>
</evidence>
<dbReference type="InterPro" id="IPR033876">
    <property type="entry name" value="SAP-like"/>
</dbReference>
<dbReference type="InterPro" id="IPR001461">
    <property type="entry name" value="Aspartic_peptidase_A1"/>
</dbReference>
<dbReference type="PANTHER" id="PTHR47966">
    <property type="entry name" value="BETA-SITE APP-CLEAVING ENZYME, ISOFORM A-RELATED"/>
    <property type="match status" value="1"/>
</dbReference>
<gene>
    <name evidence="11" type="ORF">M409DRAFT_68603</name>
</gene>
<dbReference type="GO" id="GO:0006508">
    <property type="term" value="P:proteolysis"/>
    <property type="evidence" value="ECO:0007669"/>
    <property type="project" value="UniProtKB-KW"/>
</dbReference>
<dbReference type="OrthoDB" id="771136at2759"/>
<dbReference type="AlphaFoldDB" id="A0A6A6CAS8"/>
<evidence type="ECO:0000256" key="8">
    <source>
        <dbReference type="SAM" id="Phobius"/>
    </source>
</evidence>
<dbReference type="InterPro" id="IPR001969">
    <property type="entry name" value="Aspartic_peptidase_AS"/>
</dbReference>
<evidence type="ECO:0000313" key="12">
    <source>
        <dbReference type="Proteomes" id="UP000799537"/>
    </source>
</evidence>
<dbReference type="PANTHER" id="PTHR47966:SF65">
    <property type="entry name" value="ASPARTIC-TYPE ENDOPEPTIDASE"/>
    <property type="match status" value="1"/>
</dbReference>
<dbReference type="InterPro" id="IPR033121">
    <property type="entry name" value="PEPTIDASE_A1"/>
</dbReference>
<feature type="active site" evidence="6">
    <location>
        <position position="85"/>
    </location>
</feature>
<name>A0A6A6CAS8_ZASCE</name>
<keyword evidence="8" id="KW-1133">Transmembrane helix</keyword>
<feature type="active site" evidence="6">
    <location>
        <position position="306"/>
    </location>
</feature>
<feature type="transmembrane region" description="Helical" evidence="8">
    <location>
        <begin position="539"/>
        <end position="557"/>
    </location>
</feature>
<dbReference type="InterPro" id="IPR021109">
    <property type="entry name" value="Peptidase_aspartic_dom_sf"/>
</dbReference>
<keyword evidence="3 9" id="KW-0732">Signal</keyword>
<evidence type="ECO:0000256" key="1">
    <source>
        <dbReference type="ARBA" id="ARBA00007447"/>
    </source>
</evidence>